<dbReference type="PANTHER" id="PTHR10514">
    <property type="entry name" value="ANGIOTENSIN-CONVERTING ENZYME"/>
    <property type="match status" value="1"/>
</dbReference>
<dbReference type="SUPFAM" id="SSF55486">
    <property type="entry name" value="Metalloproteases ('zincins'), catalytic domain"/>
    <property type="match status" value="1"/>
</dbReference>
<evidence type="ECO:0000256" key="11">
    <source>
        <dbReference type="ARBA" id="ARBA00036868"/>
    </source>
</evidence>
<feature type="active site" description="Proton acceptor 1" evidence="13">
    <location>
        <position position="395"/>
    </location>
</feature>
<keyword evidence="8 21" id="KW-0482">Metalloprotease</keyword>
<evidence type="ECO:0000256" key="13">
    <source>
        <dbReference type="PIRSR" id="PIRSR601548-1"/>
    </source>
</evidence>
<dbReference type="OrthoDB" id="10029630at2759"/>
<evidence type="ECO:0000256" key="14">
    <source>
        <dbReference type="PIRSR" id="PIRSR601548-10"/>
    </source>
</evidence>
<feature type="binding site" evidence="16">
    <location>
        <position position="533"/>
    </location>
    <ligand>
        <name>chloride</name>
        <dbReference type="ChEBI" id="CHEBI:17996"/>
        <label>1</label>
    </ligand>
</feature>
<name>A0A913ZWH6_PATMI</name>
<dbReference type="GO" id="GO:0005886">
    <property type="term" value="C:plasma membrane"/>
    <property type="evidence" value="ECO:0007669"/>
    <property type="project" value="TreeGrafter"/>
</dbReference>
<feature type="glycosylation site" description="N-linked (GlcNAc...) asparagine; partial" evidence="14">
    <location>
        <position position="348"/>
    </location>
</feature>
<evidence type="ECO:0000256" key="21">
    <source>
        <dbReference type="RuleBase" id="RU361144"/>
    </source>
</evidence>
<dbReference type="Pfam" id="PF01401">
    <property type="entry name" value="Peptidase_M2"/>
    <property type="match status" value="1"/>
</dbReference>
<feature type="active site" description="Proton donor 1" evidence="13">
    <location>
        <position position="524"/>
    </location>
</feature>
<evidence type="ECO:0000256" key="3">
    <source>
        <dbReference type="ARBA" id="ARBA00022670"/>
    </source>
</evidence>
<keyword evidence="6 21" id="KW-0378">Hydrolase</keyword>
<keyword evidence="10 14" id="KW-0325">Glycoprotein</keyword>
<keyword evidence="3 21" id="KW-0645">Protease</keyword>
<feature type="disulfide bond" evidence="18">
    <location>
        <begin position="139"/>
        <end position="149"/>
    </location>
</feature>
<comment type="caution">
    <text evidence="20">Lacks conserved residue(s) required for the propagation of feature annotation.</text>
</comment>
<feature type="binding site" evidence="16">
    <location>
        <position position="235"/>
    </location>
    <ligand>
        <name>chloride</name>
        <dbReference type="ChEBI" id="CHEBI:17996"/>
        <label>1</label>
    </ligand>
</feature>
<dbReference type="PANTHER" id="PTHR10514:SF27">
    <property type="entry name" value="ANGIOTENSIN-CONVERTING ENZYME"/>
    <property type="match status" value="1"/>
</dbReference>
<evidence type="ECO:0000256" key="6">
    <source>
        <dbReference type="ARBA" id="ARBA00022801"/>
    </source>
</evidence>
<evidence type="ECO:0000256" key="19">
    <source>
        <dbReference type="PIRSR" id="PIRSR601548-8"/>
    </source>
</evidence>
<keyword evidence="2 21" id="KW-0121">Carboxypeptidase</keyword>
<evidence type="ECO:0000256" key="15">
    <source>
        <dbReference type="PIRSR" id="PIRSR601548-11"/>
    </source>
</evidence>
<keyword evidence="5 22" id="KW-0732">Signal</keyword>
<dbReference type="CDD" id="cd06461">
    <property type="entry name" value="M2_ACE"/>
    <property type="match status" value="1"/>
</dbReference>
<comment type="similarity">
    <text evidence="1 20 21">Belongs to the peptidase M2 family.</text>
</comment>
<proteinExistence type="inferred from homology"/>
<evidence type="ECO:0000256" key="9">
    <source>
        <dbReference type="ARBA" id="ARBA00023157"/>
    </source>
</evidence>
<feature type="disulfide bond" evidence="18">
    <location>
        <begin position="549"/>
        <end position="561"/>
    </location>
</feature>
<feature type="binding site" evidence="19">
    <location>
        <position position="398"/>
    </location>
    <ligand>
        <name>Zn(2+)</name>
        <dbReference type="ChEBI" id="CHEBI:29105"/>
        <label>2</label>
        <note>catalytic</note>
    </ligand>
</feature>
<dbReference type="GO" id="GO:0004180">
    <property type="term" value="F:carboxypeptidase activity"/>
    <property type="evidence" value="ECO:0007669"/>
    <property type="project" value="UniProtKB-KW"/>
</dbReference>
<evidence type="ECO:0000256" key="5">
    <source>
        <dbReference type="ARBA" id="ARBA00022729"/>
    </source>
</evidence>
<reference evidence="23" key="1">
    <citation type="submission" date="2022-11" db="UniProtKB">
        <authorList>
            <consortium name="EnsemblMetazoa"/>
        </authorList>
    </citation>
    <scope>IDENTIFICATION</scope>
</reference>
<feature type="binding site" evidence="17">
    <location>
        <position position="394"/>
    </location>
    <ligand>
        <name>Zn(2+)</name>
        <dbReference type="ChEBI" id="CHEBI:29105"/>
        <label>1</label>
        <note>catalytic</note>
    </ligand>
</feature>
<evidence type="ECO:0000256" key="8">
    <source>
        <dbReference type="ARBA" id="ARBA00023049"/>
    </source>
</evidence>
<evidence type="ECO:0000256" key="20">
    <source>
        <dbReference type="PROSITE-ProRule" id="PRU01355"/>
    </source>
</evidence>
<comment type="cofactor">
    <cofactor evidence="21">
        <name>Zn(2+)</name>
        <dbReference type="ChEBI" id="CHEBI:29105"/>
    </cofactor>
    <text evidence="21">Binds 1 zinc ion per subunit.</text>
</comment>
<feature type="signal peptide" evidence="22">
    <location>
        <begin position="1"/>
        <end position="20"/>
    </location>
</feature>
<evidence type="ECO:0000256" key="16">
    <source>
        <dbReference type="PIRSR" id="PIRSR601548-2"/>
    </source>
</evidence>
<feature type="binding site" evidence="17">
    <location>
        <position position="422"/>
    </location>
    <ligand>
        <name>Zn(2+)</name>
        <dbReference type="ChEBI" id="CHEBI:29105"/>
        <label>1</label>
        <note>catalytic</note>
    </ligand>
</feature>
<evidence type="ECO:0000256" key="17">
    <source>
        <dbReference type="PIRSR" id="PIRSR601548-3"/>
    </source>
</evidence>
<feature type="glycosylation site" description="N-linked (GlcNAc...) asparagine" evidence="14">
    <location>
        <position position="58"/>
    </location>
</feature>
<dbReference type="Gene3D" id="1.10.1370.30">
    <property type="match status" value="1"/>
</dbReference>
<evidence type="ECO:0000256" key="7">
    <source>
        <dbReference type="ARBA" id="ARBA00022833"/>
    </source>
</evidence>
<accession>A0A913ZWH6</accession>
<dbReference type="GO" id="GO:0046872">
    <property type="term" value="F:metal ion binding"/>
    <property type="evidence" value="ECO:0007669"/>
    <property type="project" value="UniProtKB-KW"/>
</dbReference>
<evidence type="ECO:0000256" key="4">
    <source>
        <dbReference type="ARBA" id="ARBA00022723"/>
    </source>
</evidence>
<dbReference type="PRINTS" id="PR00791">
    <property type="entry name" value="PEPDIPTASEA"/>
</dbReference>
<evidence type="ECO:0000256" key="2">
    <source>
        <dbReference type="ARBA" id="ARBA00022645"/>
    </source>
</evidence>
<dbReference type="OMA" id="HAMAWEF"/>
<dbReference type="AlphaFoldDB" id="A0A913ZWH6"/>
<dbReference type="Proteomes" id="UP000887568">
    <property type="component" value="Unplaced"/>
</dbReference>
<dbReference type="EC" id="3.4.-.-" evidence="21"/>
<dbReference type="GO" id="GO:0008237">
    <property type="term" value="F:metallopeptidase activity"/>
    <property type="evidence" value="ECO:0007669"/>
    <property type="project" value="UniProtKB-KW"/>
</dbReference>
<evidence type="ECO:0000256" key="22">
    <source>
        <dbReference type="SAM" id="SignalP"/>
    </source>
</evidence>
<evidence type="ECO:0000313" key="24">
    <source>
        <dbReference type="Proteomes" id="UP000887568"/>
    </source>
</evidence>
<dbReference type="FunFam" id="1.10.1370.30:FF:000004">
    <property type="entry name" value="Angiotensin-converting enzyme"/>
    <property type="match status" value="1"/>
</dbReference>
<keyword evidence="9 18" id="KW-1015">Disulfide bond</keyword>
<dbReference type="EnsemblMetazoa" id="XM_038199944.1">
    <property type="protein sequence ID" value="XP_038055872.1"/>
    <property type="gene ID" value="LOC119727869"/>
</dbReference>
<sequence>MLWGGLLSVLLGQLFSVAVGQSLISDVTEAEAFLEYYDNLAAQTWPGIVQKLWNYNYNLTEFTRQEMIAARLQYSEFSKLGRVNASRFDTANFPANITRQLKKIIVNVGENAFRDKDKLQELKDLKSQMKTRYSGATACNRPRNTEDACMPFVPDAENLMASSRDYTELLYLWTSWRDATGPGTRQIFAGYVELSNLAAQDNGENAVHLALTLKSTARSSSSDQPDKGAMWRSWYEVDNLEEQVDNIYKQLRPLYTNLHAYIRRKLYNVYGPNLINLRGPIPAHLLGHMWASEWANLLDIAKPYPKKQAIDITSNLIAKGYNVRRMFEVADEFYTSMGLLPVPDGFYNKSRLTKPEDGRSVVCHAMAWEFYDQKDFRVSMCAEVSMDDFLTAHHELGHVQYFNQYRDLPIVFRLSACPAVGEAIGDVVAISAFTPEHLHKIGLLDELIQDEEADLNFLMTMALEKIAFLPFSIIVDKWRWGVFNGSITADQYNARWWHLRNKYQGITPPVPRDETDLDPASIYHVSADVSYTRYFLAYVLQFQLYQSLCRHAGHVGPLHKCDLYNSTQAGKALGDMLKLGISKPWPEALYVATGQRQFDGAALVEYFRPLTDWLVEQNRQNGDQPGWPDREWVPPLPQDWSPGVSAGRDSSMSTLLCAGIIATSLLAN</sequence>
<evidence type="ECO:0000256" key="18">
    <source>
        <dbReference type="PIRSR" id="PIRSR601548-4"/>
    </source>
</evidence>
<feature type="active site" description="Proton donor 2" evidence="15">
    <location>
        <position position="524"/>
    </location>
</feature>
<dbReference type="PROSITE" id="PS52011">
    <property type="entry name" value="PEPTIDASE_M2"/>
    <property type="match status" value="1"/>
</dbReference>
<feature type="disulfide bond" evidence="18 20">
    <location>
        <begin position="363"/>
        <end position="381"/>
    </location>
</feature>
<evidence type="ECO:0000256" key="10">
    <source>
        <dbReference type="ARBA" id="ARBA00023180"/>
    </source>
</evidence>
<dbReference type="GeneID" id="119727869"/>
<keyword evidence="7 17" id="KW-0862">Zinc</keyword>
<dbReference type="GO" id="GO:0008241">
    <property type="term" value="F:peptidyl-dipeptidase activity"/>
    <property type="evidence" value="ECO:0007669"/>
    <property type="project" value="UniProtKB-EC"/>
</dbReference>
<dbReference type="RefSeq" id="XP_038055872.1">
    <property type="nucleotide sequence ID" value="XM_038199944.1"/>
</dbReference>
<protein>
    <recommendedName>
        <fullName evidence="12 21">Angiotensin-converting enzyme</fullName>
        <ecNumber evidence="21">3.4.-.-</ecNumber>
    </recommendedName>
</protein>
<feature type="chain" id="PRO_5037478964" description="Angiotensin-converting enzyme" evidence="22">
    <location>
        <begin position="21"/>
        <end position="668"/>
    </location>
</feature>
<comment type="catalytic activity">
    <reaction evidence="11">
        <text>Release of a C-terminal dipeptide, oligopeptide-|-Xaa-Yaa, when Xaa is not Pro, and Yaa is neither Asp nor Glu. Thus, conversion of angiotensin I to angiotensin II, with increase in vasoconstrictor activity, but no action on angiotensin II.</text>
        <dbReference type="EC" id="3.4.15.1"/>
    </reaction>
</comment>
<feature type="binding site" evidence="17">
    <location>
        <position position="398"/>
    </location>
    <ligand>
        <name>Zn(2+)</name>
        <dbReference type="ChEBI" id="CHEBI:29105"/>
        <label>1</label>
        <note>catalytic</note>
    </ligand>
</feature>
<evidence type="ECO:0000256" key="12">
    <source>
        <dbReference type="ARBA" id="ARBA00039858"/>
    </source>
</evidence>
<evidence type="ECO:0000313" key="23">
    <source>
        <dbReference type="EnsemblMetazoa" id="XP_038055872.1"/>
    </source>
</evidence>
<dbReference type="GO" id="GO:0006508">
    <property type="term" value="P:proteolysis"/>
    <property type="evidence" value="ECO:0007669"/>
    <property type="project" value="UniProtKB-KW"/>
</dbReference>
<feature type="binding site" evidence="19">
    <location>
        <position position="422"/>
    </location>
    <ligand>
        <name>Zn(2+)</name>
        <dbReference type="ChEBI" id="CHEBI:29105"/>
        <label>2</label>
        <note>catalytic</note>
    </ligand>
</feature>
<dbReference type="InterPro" id="IPR001548">
    <property type="entry name" value="Peptidase_M2"/>
</dbReference>
<feature type="active site" description="Proton acceptor 2" evidence="15">
    <location>
        <position position="395"/>
    </location>
</feature>
<evidence type="ECO:0000256" key="1">
    <source>
        <dbReference type="ARBA" id="ARBA00008139"/>
    </source>
</evidence>
<organism evidence="23 24">
    <name type="scientific">Patiria miniata</name>
    <name type="common">Bat star</name>
    <name type="synonym">Asterina miniata</name>
    <dbReference type="NCBI Taxonomy" id="46514"/>
    <lineage>
        <taxon>Eukaryota</taxon>
        <taxon>Metazoa</taxon>
        <taxon>Echinodermata</taxon>
        <taxon>Eleutherozoa</taxon>
        <taxon>Asterozoa</taxon>
        <taxon>Asteroidea</taxon>
        <taxon>Valvatacea</taxon>
        <taxon>Valvatida</taxon>
        <taxon>Asterinidae</taxon>
        <taxon>Patiria</taxon>
    </lineage>
</organism>
<feature type="binding site" evidence="19">
    <location>
        <position position="394"/>
    </location>
    <ligand>
        <name>Zn(2+)</name>
        <dbReference type="ChEBI" id="CHEBI:29105"/>
        <label>2</label>
        <note>catalytic</note>
    </ligand>
</feature>
<keyword evidence="24" id="KW-1185">Reference proteome</keyword>
<keyword evidence="4 17" id="KW-0479">Metal-binding</keyword>